<dbReference type="Pfam" id="PF14604">
    <property type="entry name" value="SH3_9"/>
    <property type="match status" value="1"/>
</dbReference>
<keyword evidence="8" id="KW-0862">Zinc</keyword>
<dbReference type="SUPFAM" id="SSF50044">
    <property type="entry name" value="SH3-domain"/>
    <property type="match status" value="1"/>
</dbReference>
<dbReference type="PROSITE" id="PS50002">
    <property type="entry name" value="SH3"/>
    <property type="match status" value="1"/>
</dbReference>
<evidence type="ECO:0000313" key="14">
    <source>
        <dbReference type="Proteomes" id="UP001044222"/>
    </source>
</evidence>
<keyword evidence="14" id="KW-1185">Reference proteome</keyword>
<gene>
    <name evidence="13" type="ORF">ANANG_G00118760</name>
</gene>
<evidence type="ECO:0000256" key="2">
    <source>
        <dbReference type="ARBA" id="ARBA00004496"/>
    </source>
</evidence>
<evidence type="ECO:0000256" key="11">
    <source>
        <dbReference type="PROSITE-ProRule" id="PRU00192"/>
    </source>
</evidence>
<keyword evidence="5" id="KW-0963">Cytoplasm</keyword>
<dbReference type="GO" id="GO:0005096">
    <property type="term" value="F:GTPase activator activity"/>
    <property type="evidence" value="ECO:0007669"/>
    <property type="project" value="UniProtKB-KW"/>
</dbReference>
<evidence type="ECO:0000256" key="1">
    <source>
        <dbReference type="ARBA" id="ARBA00004370"/>
    </source>
</evidence>
<evidence type="ECO:0000256" key="10">
    <source>
        <dbReference type="ARBA" id="ARBA00023136"/>
    </source>
</evidence>
<keyword evidence="10" id="KW-0472">Membrane</keyword>
<accession>A0A9D3MD28</accession>
<dbReference type="PANTHER" id="PTHR45854:SF4">
    <property type="entry name" value="ARF-GAP WITH SH3 DOMAIN, ANK REPEAT AND PH DOMAIN-CONTAINING PROTEIN 2"/>
    <property type="match status" value="1"/>
</dbReference>
<evidence type="ECO:0000256" key="7">
    <source>
        <dbReference type="ARBA" id="ARBA00022737"/>
    </source>
</evidence>
<dbReference type="SMART" id="SM00326">
    <property type="entry name" value="SH3"/>
    <property type="match status" value="1"/>
</dbReference>
<dbReference type="InterPro" id="IPR036028">
    <property type="entry name" value="SH3-like_dom_sf"/>
</dbReference>
<evidence type="ECO:0000256" key="9">
    <source>
        <dbReference type="ARBA" id="ARBA00023043"/>
    </source>
</evidence>
<dbReference type="AlphaFoldDB" id="A0A9D3MD28"/>
<reference evidence="13" key="1">
    <citation type="submission" date="2021-01" db="EMBL/GenBank/DDBJ databases">
        <title>A chromosome-scale assembly of European eel, Anguilla anguilla.</title>
        <authorList>
            <person name="Henkel C."/>
            <person name="Jong-Raadsen S.A."/>
            <person name="Dufour S."/>
            <person name="Weltzien F.-A."/>
            <person name="Palstra A.P."/>
            <person name="Pelster B."/>
            <person name="Spaink H.P."/>
            <person name="Van Den Thillart G.E."/>
            <person name="Jansen H."/>
            <person name="Zahm M."/>
            <person name="Klopp C."/>
            <person name="Cedric C."/>
            <person name="Louis A."/>
            <person name="Berthelot C."/>
            <person name="Parey E."/>
            <person name="Roest Crollius H."/>
            <person name="Montfort J."/>
            <person name="Robinson-Rechavi M."/>
            <person name="Bucao C."/>
            <person name="Bouchez O."/>
            <person name="Gislard M."/>
            <person name="Lluch J."/>
            <person name="Milhes M."/>
            <person name="Lampietro C."/>
            <person name="Lopez Roques C."/>
            <person name="Donnadieu C."/>
            <person name="Braasch I."/>
            <person name="Desvignes T."/>
            <person name="Postlethwait J."/>
            <person name="Bobe J."/>
            <person name="Guiguen Y."/>
            <person name="Dirks R."/>
        </authorList>
    </citation>
    <scope>NUCLEOTIDE SEQUENCE</scope>
    <source>
        <strain evidence="13">Tag_6206</strain>
        <tissue evidence="13">Liver</tissue>
    </source>
</reference>
<evidence type="ECO:0000256" key="4">
    <source>
        <dbReference type="ARBA" id="ARBA00022468"/>
    </source>
</evidence>
<comment type="subcellular location">
    <subcellularLocation>
        <location evidence="2">Cytoplasm</location>
    </subcellularLocation>
    <subcellularLocation>
        <location evidence="1">Membrane</location>
    </subcellularLocation>
</comment>
<dbReference type="GO" id="GO:0016020">
    <property type="term" value="C:membrane"/>
    <property type="evidence" value="ECO:0007669"/>
    <property type="project" value="UniProtKB-SubCell"/>
</dbReference>
<proteinExistence type="predicted"/>
<dbReference type="PANTHER" id="PTHR45854">
    <property type="entry name" value="ASAP FAMILY MEMBER"/>
    <property type="match status" value="1"/>
</dbReference>
<dbReference type="EMBL" id="JAFIRN010000006">
    <property type="protein sequence ID" value="KAG5846796.1"/>
    <property type="molecule type" value="Genomic_DNA"/>
</dbReference>
<feature type="domain" description="SH3" evidence="12">
    <location>
        <begin position="9"/>
        <end position="71"/>
    </location>
</feature>
<dbReference type="Proteomes" id="UP001044222">
    <property type="component" value="Chromosome 6"/>
</dbReference>
<protein>
    <recommendedName>
        <fullName evidence="12">SH3 domain-containing protein</fullName>
    </recommendedName>
</protein>
<dbReference type="GO" id="GO:0005737">
    <property type="term" value="C:cytoplasm"/>
    <property type="evidence" value="ECO:0007669"/>
    <property type="project" value="UniProtKB-SubCell"/>
</dbReference>
<dbReference type="InterPro" id="IPR043593">
    <property type="entry name" value="ASAP"/>
</dbReference>
<dbReference type="Gene3D" id="2.30.30.40">
    <property type="entry name" value="SH3 Domains"/>
    <property type="match status" value="1"/>
</dbReference>
<evidence type="ECO:0000256" key="6">
    <source>
        <dbReference type="ARBA" id="ARBA00022723"/>
    </source>
</evidence>
<name>A0A9D3MD28_ANGAN</name>
<sequence>MPRTTQQKQKVQRVKAIYNCDADNPDELTFKEGEVIVVDGEEDHEWWYGHVEGDPVRRGVFPVTFVHFITD</sequence>
<keyword evidence="7" id="KW-0677">Repeat</keyword>
<evidence type="ECO:0000313" key="13">
    <source>
        <dbReference type="EMBL" id="KAG5846796.1"/>
    </source>
</evidence>
<keyword evidence="6" id="KW-0479">Metal-binding</keyword>
<dbReference type="FunFam" id="2.30.30.40:FF:000012">
    <property type="entry name" value="Arf-GAP with SH3 domain, ANK repeat and PH domain-containing protein 2"/>
    <property type="match status" value="1"/>
</dbReference>
<dbReference type="InterPro" id="IPR001452">
    <property type="entry name" value="SH3_domain"/>
</dbReference>
<keyword evidence="9" id="KW-0040">ANK repeat</keyword>
<dbReference type="PRINTS" id="PR00452">
    <property type="entry name" value="SH3DOMAIN"/>
</dbReference>
<dbReference type="GO" id="GO:0046872">
    <property type="term" value="F:metal ion binding"/>
    <property type="evidence" value="ECO:0007669"/>
    <property type="project" value="UniProtKB-KW"/>
</dbReference>
<evidence type="ECO:0000256" key="5">
    <source>
        <dbReference type="ARBA" id="ARBA00022490"/>
    </source>
</evidence>
<evidence type="ECO:0000256" key="3">
    <source>
        <dbReference type="ARBA" id="ARBA00022443"/>
    </source>
</evidence>
<evidence type="ECO:0000256" key="8">
    <source>
        <dbReference type="ARBA" id="ARBA00022833"/>
    </source>
</evidence>
<evidence type="ECO:0000259" key="12">
    <source>
        <dbReference type="PROSITE" id="PS50002"/>
    </source>
</evidence>
<keyword evidence="4" id="KW-0343">GTPase activation</keyword>
<comment type="caution">
    <text evidence="13">The sequence shown here is derived from an EMBL/GenBank/DDBJ whole genome shotgun (WGS) entry which is preliminary data.</text>
</comment>
<organism evidence="13 14">
    <name type="scientific">Anguilla anguilla</name>
    <name type="common">European freshwater eel</name>
    <name type="synonym">Muraena anguilla</name>
    <dbReference type="NCBI Taxonomy" id="7936"/>
    <lineage>
        <taxon>Eukaryota</taxon>
        <taxon>Metazoa</taxon>
        <taxon>Chordata</taxon>
        <taxon>Craniata</taxon>
        <taxon>Vertebrata</taxon>
        <taxon>Euteleostomi</taxon>
        <taxon>Actinopterygii</taxon>
        <taxon>Neopterygii</taxon>
        <taxon>Teleostei</taxon>
        <taxon>Anguilliformes</taxon>
        <taxon>Anguillidae</taxon>
        <taxon>Anguilla</taxon>
    </lineage>
</organism>
<keyword evidence="3 11" id="KW-0728">SH3 domain</keyword>